<feature type="non-terminal residue" evidence="7">
    <location>
        <position position="252"/>
    </location>
</feature>
<dbReference type="GO" id="GO:0005694">
    <property type="term" value="C:chromosome"/>
    <property type="evidence" value="ECO:0007669"/>
    <property type="project" value="TreeGrafter"/>
</dbReference>
<dbReference type="GO" id="GO:0005737">
    <property type="term" value="C:cytoplasm"/>
    <property type="evidence" value="ECO:0007669"/>
    <property type="project" value="TreeGrafter"/>
</dbReference>
<sequence>DAPHKRVERKREVPIDPFIPEVLTESGHTTYSSKAHRDAVRKVVASQPGTTVVVNLPTGSGKSTVALAPAFLHAPGTSVFVVPTIALAIDQERRVREETGRTDECFAFTSDTPLDVRKGILADIFAGHKTVVFVAPEAATHSLAPALFKAARLGALKYFIVDESHLVDQWGTQFRPEYQALAGLRSELLKVQKEADPQGRTQLFRTVLMTATMGPGSADLLMKLFGAPAPVELAISNRLRPEPGYWVAESSG</sequence>
<organism evidence="7">
    <name type="scientific">marine metagenome</name>
    <dbReference type="NCBI Taxonomy" id="408172"/>
    <lineage>
        <taxon>unclassified sequences</taxon>
        <taxon>metagenomes</taxon>
        <taxon>ecological metagenomes</taxon>
    </lineage>
</organism>
<evidence type="ECO:0000256" key="3">
    <source>
        <dbReference type="ARBA" id="ARBA00023235"/>
    </source>
</evidence>
<dbReference type="InterPro" id="IPR014001">
    <property type="entry name" value="Helicase_ATP-bd"/>
</dbReference>
<dbReference type="InterPro" id="IPR011545">
    <property type="entry name" value="DEAD/DEAH_box_helicase_dom"/>
</dbReference>
<dbReference type="EMBL" id="UINC01191091">
    <property type="protein sequence ID" value="SVE05554.1"/>
    <property type="molecule type" value="Genomic_DNA"/>
</dbReference>
<feature type="domain" description="Helicase ATP-binding" evidence="6">
    <location>
        <begin position="43"/>
        <end position="231"/>
    </location>
</feature>
<name>A0A383ACZ0_9ZZZZ</name>
<evidence type="ECO:0000256" key="2">
    <source>
        <dbReference type="ARBA" id="ARBA00023125"/>
    </source>
</evidence>
<dbReference type="GO" id="GO:0003677">
    <property type="term" value="F:DNA binding"/>
    <property type="evidence" value="ECO:0007669"/>
    <property type="project" value="UniProtKB-KW"/>
</dbReference>
<keyword evidence="3" id="KW-0413">Isomerase</keyword>
<dbReference type="EC" id="5.6.2.4" evidence="5"/>
<proteinExistence type="inferred from homology"/>
<dbReference type="GO" id="GO:0000724">
    <property type="term" value="P:double-strand break repair via homologous recombination"/>
    <property type="evidence" value="ECO:0007669"/>
    <property type="project" value="TreeGrafter"/>
</dbReference>
<dbReference type="PROSITE" id="PS51192">
    <property type="entry name" value="HELICASE_ATP_BIND_1"/>
    <property type="match status" value="1"/>
</dbReference>
<reference evidence="7" key="1">
    <citation type="submission" date="2018-05" db="EMBL/GenBank/DDBJ databases">
        <authorList>
            <person name="Lanie J.A."/>
            <person name="Ng W.-L."/>
            <person name="Kazmierczak K.M."/>
            <person name="Andrzejewski T.M."/>
            <person name="Davidsen T.M."/>
            <person name="Wayne K.J."/>
            <person name="Tettelin H."/>
            <person name="Glass J.I."/>
            <person name="Rusch D."/>
            <person name="Podicherti R."/>
            <person name="Tsui H.-C.T."/>
            <person name="Winkler M.E."/>
        </authorList>
    </citation>
    <scope>NUCLEOTIDE SEQUENCE</scope>
</reference>
<dbReference type="InterPro" id="IPR027417">
    <property type="entry name" value="P-loop_NTPase"/>
</dbReference>
<gene>
    <name evidence="7" type="ORF">METZ01_LOCUS458408</name>
</gene>
<comment type="similarity">
    <text evidence="1">Belongs to the helicase family. RecQ subfamily.</text>
</comment>
<dbReference type="GO" id="GO:0005524">
    <property type="term" value="F:ATP binding"/>
    <property type="evidence" value="ECO:0007669"/>
    <property type="project" value="InterPro"/>
</dbReference>
<protein>
    <recommendedName>
        <fullName evidence="5">DNA 3'-5' helicase</fullName>
        <ecNumber evidence="5">5.6.2.4</ecNumber>
    </recommendedName>
</protein>
<evidence type="ECO:0000256" key="4">
    <source>
        <dbReference type="ARBA" id="ARBA00034617"/>
    </source>
</evidence>
<dbReference type="SMART" id="SM00487">
    <property type="entry name" value="DEXDc"/>
    <property type="match status" value="1"/>
</dbReference>
<evidence type="ECO:0000256" key="5">
    <source>
        <dbReference type="ARBA" id="ARBA00034808"/>
    </source>
</evidence>
<dbReference type="Gene3D" id="3.40.50.300">
    <property type="entry name" value="P-loop containing nucleotide triphosphate hydrolases"/>
    <property type="match status" value="1"/>
</dbReference>
<dbReference type="SUPFAM" id="SSF52540">
    <property type="entry name" value="P-loop containing nucleoside triphosphate hydrolases"/>
    <property type="match status" value="1"/>
</dbReference>
<feature type="non-terminal residue" evidence="7">
    <location>
        <position position="1"/>
    </location>
</feature>
<dbReference type="GO" id="GO:0009378">
    <property type="term" value="F:four-way junction helicase activity"/>
    <property type="evidence" value="ECO:0007669"/>
    <property type="project" value="TreeGrafter"/>
</dbReference>
<comment type="catalytic activity">
    <reaction evidence="4">
        <text>Couples ATP hydrolysis with the unwinding of duplex DNA by translocating in the 3'-5' direction.</text>
        <dbReference type="EC" id="5.6.2.4"/>
    </reaction>
</comment>
<dbReference type="Pfam" id="PF00270">
    <property type="entry name" value="DEAD"/>
    <property type="match status" value="1"/>
</dbReference>
<evidence type="ECO:0000259" key="6">
    <source>
        <dbReference type="PROSITE" id="PS51192"/>
    </source>
</evidence>
<evidence type="ECO:0000256" key="1">
    <source>
        <dbReference type="ARBA" id="ARBA00005446"/>
    </source>
</evidence>
<dbReference type="AlphaFoldDB" id="A0A383ACZ0"/>
<keyword evidence="2" id="KW-0238">DNA-binding</keyword>
<dbReference type="PANTHER" id="PTHR13710:SF105">
    <property type="entry name" value="ATP-DEPENDENT DNA HELICASE Q1"/>
    <property type="match status" value="1"/>
</dbReference>
<evidence type="ECO:0000313" key="7">
    <source>
        <dbReference type="EMBL" id="SVE05554.1"/>
    </source>
</evidence>
<accession>A0A383ACZ0</accession>
<dbReference type="PANTHER" id="PTHR13710">
    <property type="entry name" value="DNA HELICASE RECQ FAMILY MEMBER"/>
    <property type="match status" value="1"/>
</dbReference>
<dbReference type="GO" id="GO:0043138">
    <property type="term" value="F:3'-5' DNA helicase activity"/>
    <property type="evidence" value="ECO:0007669"/>
    <property type="project" value="UniProtKB-EC"/>
</dbReference>